<keyword evidence="6" id="KW-0539">Nucleus</keyword>
<evidence type="ECO:0000256" key="7">
    <source>
        <dbReference type="PROSITE-ProRule" id="PRU00042"/>
    </source>
</evidence>
<evidence type="ECO:0000313" key="10">
    <source>
        <dbReference type="Proteomes" id="UP000242913"/>
    </source>
</evidence>
<keyword evidence="10" id="KW-1185">Reference proteome</keyword>
<dbReference type="GO" id="GO:0008270">
    <property type="term" value="F:zinc ion binding"/>
    <property type="evidence" value="ECO:0007669"/>
    <property type="project" value="UniProtKB-KW"/>
</dbReference>
<keyword evidence="3" id="KW-0677">Repeat</keyword>
<evidence type="ECO:0000256" key="3">
    <source>
        <dbReference type="ARBA" id="ARBA00022737"/>
    </source>
</evidence>
<evidence type="ECO:0000256" key="6">
    <source>
        <dbReference type="ARBA" id="ARBA00023242"/>
    </source>
</evidence>
<evidence type="ECO:0000256" key="4">
    <source>
        <dbReference type="ARBA" id="ARBA00022771"/>
    </source>
</evidence>
<gene>
    <name evidence="9" type="ORF">X798_05277</name>
</gene>
<dbReference type="EMBL" id="KZ270024">
    <property type="protein sequence ID" value="OZC07722.1"/>
    <property type="molecule type" value="Genomic_DNA"/>
</dbReference>
<dbReference type="SMART" id="SM00355">
    <property type="entry name" value="ZnF_C2H2"/>
    <property type="match status" value="1"/>
</dbReference>
<dbReference type="GO" id="GO:0016607">
    <property type="term" value="C:nuclear speck"/>
    <property type="evidence" value="ECO:0007669"/>
    <property type="project" value="UniProtKB-SubCell"/>
</dbReference>
<accession>A0A238BR44</accession>
<keyword evidence="5" id="KW-0862">Zinc</keyword>
<dbReference type="InterPro" id="IPR036236">
    <property type="entry name" value="Znf_C2H2_sf"/>
</dbReference>
<dbReference type="OrthoDB" id="654211at2759"/>
<evidence type="ECO:0000256" key="1">
    <source>
        <dbReference type="ARBA" id="ARBA00004324"/>
    </source>
</evidence>
<feature type="domain" description="C2H2-type" evidence="8">
    <location>
        <begin position="8"/>
        <end position="35"/>
    </location>
</feature>
<protein>
    <submittedName>
        <fullName evidence="9">Zinc finger, C2H2 type</fullName>
    </submittedName>
</protein>
<comment type="subcellular location">
    <subcellularLocation>
        <location evidence="1">Nucleus speckle</location>
    </subcellularLocation>
</comment>
<name>A0A238BR44_9BILA</name>
<dbReference type="Pfam" id="PF00096">
    <property type="entry name" value="zf-C2H2"/>
    <property type="match status" value="1"/>
</dbReference>
<dbReference type="PROSITE" id="PS50157">
    <property type="entry name" value="ZINC_FINGER_C2H2_2"/>
    <property type="match status" value="1"/>
</dbReference>
<dbReference type="InterPro" id="IPR013087">
    <property type="entry name" value="Znf_C2H2_type"/>
</dbReference>
<dbReference type="Proteomes" id="UP000242913">
    <property type="component" value="Unassembled WGS sequence"/>
</dbReference>
<evidence type="ECO:0000313" key="9">
    <source>
        <dbReference type="EMBL" id="OZC07722.1"/>
    </source>
</evidence>
<evidence type="ECO:0000259" key="8">
    <source>
        <dbReference type="PROSITE" id="PS50157"/>
    </source>
</evidence>
<keyword evidence="4 7" id="KW-0863">Zinc-finger</keyword>
<dbReference type="FunFam" id="3.30.160.60:FF:002484">
    <property type="entry name" value="Protein CBR-LSY-2"/>
    <property type="match status" value="1"/>
</dbReference>
<dbReference type="PROSITE" id="PS00028">
    <property type="entry name" value="ZINC_FINGER_C2H2_1"/>
    <property type="match status" value="1"/>
</dbReference>
<dbReference type="SUPFAM" id="SSF57667">
    <property type="entry name" value="beta-beta-alpha zinc fingers"/>
    <property type="match status" value="1"/>
</dbReference>
<proteinExistence type="predicted"/>
<evidence type="ECO:0000256" key="5">
    <source>
        <dbReference type="ARBA" id="ARBA00022833"/>
    </source>
</evidence>
<keyword evidence="2" id="KW-0479">Metal-binding</keyword>
<sequence length="97" mass="11515">MFHTDKAFICEICGKAFRFRSNLAEHRSVHTALKPYFDPSNNNRSKPHFSKYPSNKLNIDIVAITKSIHCFNNNKSTSIFHLRNLMNHDRYHNHHYQ</sequence>
<evidence type="ECO:0000256" key="2">
    <source>
        <dbReference type="ARBA" id="ARBA00022723"/>
    </source>
</evidence>
<reference evidence="9 10" key="1">
    <citation type="submission" date="2015-12" db="EMBL/GenBank/DDBJ databases">
        <title>Draft genome of the nematode, Onchocerca flexuosa.</title>
        <authorList>
            <person name="Mitreva M."/>
        </authorList>
    </citation>
    <scope>NUCLEOTIDE SEQUENCE [LARGE SCALE GENOMIC DNA]</scope>
    <source>
        <strain evidence="9">Red Deer</strain>
    </source>
</reference>
<dbReference type="AlphaFoldDB" id="A0A238BR44"/>
<organism evidence="9 10">
    <name type="scientific">Onchocerca flexuosa</name>
    <dbReference type="NCBI Taxonomy" id="387005"/>
    <lineage>
        <taxon>Eukaryota</taxon>
        <taxon>Metazoa</taxon>
        <taxon>Ecdysozoa</taxon>
        <taxon>Nematoda</taxon>
        <taxon>Chromadorea</taxon>
        <taxon>Rhabditida</taxon>
        <taxon>Spirurina</taxon>
        <taxon>Spiruromorpha</taxon>
        <taxon>Filarioidea</taxon>
        <taxon>Onchocercidae</taxon>
        <taxon>Onchocerca</taxon>
    </lineage>
</organism>
<dbReference type="Gene3D" id="3.30.160.60">
    <property type="entry name" value="Classic Zinc Finger"/>
    <property type="match status" value="1"/>
</dbReference>